<evidence type="ECO:0000256" key="7">
    <source>
        <dbReference type="SAM" id="Phobius"/>
    </source>
</evidence>
<comment type="similarity">
    <text evidence="6">Belongs to the YccS/YhfK family.</text>
</comment>
<dbReference type="InterPro" id="IPR032692">
    <property type="entry name" value="YccS_N"/>
</dbReference>
<reference evidence="10 11" key="1">
    <citation type="journal article" date="2013" name="Genome Announc.">
        <title>Draft Genome Sequence of Arcticibacter svalbardensis Strain MN12-7T, a Member of the Family Sphingobacteriaceae Isolated from an Arctic Soil Sample.</title>
        <authorList>
            <person name="Shivaji S."/>
            <person name="Ara S."/>
            <person name="Prasad S."/>
            <person name="Manasa B.P."/>
            <person name="Begum Z."/>
            <person name="Singh A."/>
            <person name="Kumar Pinnaka A."/>
        </authorList>
    </citation>
    <scope>NUCLEOTIDE SEQUENCE [LARGE SCALE GENOMIC DNA]</scope>
    <source>
        <strain evidence="10 11">MN12-7</strain>
    </source>
</reference>
<dbReference type="PATRIC" id="fig|1150600.3.peg.1167"/>
<comment type="caution">
    <text evidence="10">The sequence shown here is derived from an EMBL/GenBank/DDBJ whole genome shotgun (WGS) entry which is preliminary data.</text>
</comment>
<feature type="domain" description="Integral membrane bound transporter" evidence="9">
    <location>
        <begin position="401"/>
        <end position="522"/>
    </location>
</feature>
<gene>
    <name evidence="10" type="ORF">ADIARSV_1187</name>
</gene>
<evidence type="ECO:0000313" key="10">
    <source>
        <dbReference type="EMBL" id="EOR95672.1"/>
    </source>
</evidence>
<organism evidence="10 11">
    <name type="scientific">Arcticibacter svalbardensis MN12-7</name>
    <dbReference type="NCBI Taxonomy" id="1150600"/>
    <lineage>
        <taxon>Bacteria</taxon>
        <taxon>Pseudomonadati</taxon>
        <taxon>Bacteroidota</taxon>
        <taxon>Sphingobacteriia</taxon>
        <taxon>Sphingobacteriales</taxon>
        <taxon>Sphingobacteriaceae</taxon>
        <taxon>Arcticibacter</taxon>
    </lineage>
</organism>
<accession>R9GV26</accession>
<evidence type="ECO:0000256" key="4">
    <source>
        <dbReference type="ARBA" id="ARBA00022989"/>
    </source>
</evidence>
<evidence type="ECO:0000259" key="8">
    <source>
        <dbReference type="Pfam" id="PF12805"/>
    </source>
</evidence>
<feature type="transmembrane region" description="Helical" evidence="7">
    <location>
        <begin position="513"/>
        <end position="531"/>
    </location>
</feature>
<keyword evidence="2" id="KW-1003">Cell membrane</keyword>
<keyword evidence="5 7" id="KW-0472">Membrane</keyword>
<protein>
    <submittedName>
        <fullName evidence="10">Putative membrane protein</fullName>
    </submittedName>
</protein>
<feature type="transmembrane region" description="Helical" evidence="7">
    <location>
        <begin position="480"/>
        <end position="501"/>
    </location>
</feature>
<proteinExistence type="inferred from homology"/>
<name>R9GV26_9SPHI</name>
<evidence type="ECO:0000256" key="5">
    <source>
        <dbReference type="ARBA" id="ARBA00023136"/>
    </source>
</evidence>
<feature type="transmembrane region" description="Helical" evidence="7">
    <location>
        <begin position="140"/>
        <end position="158"/>
    </location>
</feature>
<evidence type="ECO:0000256" key="3">
    <source>
        <dbReference type="ARBA" id="ARBA00022692"/>
    </source>
</evidence>
<evidence type="ECO:0000313" key="11">
    <source>
        <dbReference type="Proteomes" id="UP000014174"/>
    </source>
</evidence>
<dbReference type="InterPro" id="IPR049453">
    <property type="entry name" value="Memb_transporter_dom"/>
</dbReference>
<dbReference type="eggNOG" id="COG1289">
    <property type="taxonomic scope" value="Bacteria"/>
</dbReference>
<feature type="transmembrane region" description="Helical" evidence="7">
    <location>
        <begin position="67"/>
        <end position="85"/>
    </location>
</feature>
<evidence type="ECO:0000259" key="9">
    <source>
        <dbReference type="Pfam" id="PF13515"/>
    </source>
</evidence>
<dbReference type="PANTHER" id="PTHR30509:SF8">
    <property type="entry name" value="INNER MEMBRANE PROTEIN YCCS"/>
    <property type="match status" value="1"/>
</dbReference>
<feature type="transmembrane region" description="Helical" evidence="7">
    <location>
        <begin position="412"/>
        <end position="430"/>
    </location>
</feature>
<dbReference type="STRING" id="1150600.ADIARSV_1187"/>
<dbReference type="Pfam" id="PF13515">
    <property type="entry name" value="FUSC_2"/>
    <property type="match status" value="1"/>
</dbReference>
<feature type="transmembrane region" description="Helical" evidence="7">
    <location>
        <begin position="437"/>
        <end position="454"/>
    </location>
</feature>
<evidence type="ECO:0000256" key="2">
    <source>
        <dbReference type="ARBA" id="ARBA00022475"/>
    </source>
</evidence>
<keyword evidence="3 7" id="KW-0812">Transmembrane</keyword>
<evidence type="ECO:0000256" key="1">
    <source>
        <dbReference type="ARBA" id="ARBA00004651"/>
    </source>
</evidence>
<dbReference type="Pfam" id="PF12805">
    <property type="entry name" value="FUSC-like"/>
    <property type="match status" value="1"/>
</dbReference>
<dbReference type="PANTHER" id="PTHR30509">
    <property type="entry name" value="P-HYDROXYBENZOIC ACID EFFLUX PUMP SUBUNIT-RELATED"/>
    <property type="match status" value="1"/>
</dbReference>
<dbReference type="EMBL" id="AQPN01000044">
    <property type="protein sequence ID" value="EOR95672.1"/>
    <property type="molecule type" value="Genomic_DNA"/>
</dbReference>
<dbReference type="OrthoDB" id="8670769at2"/>
<dbReference type="RefSeq" id="WP_016194429.1">
    <property type="nucleotide sequence ID" value="NZ_AQPN01000044.1"/>
</dbReference>
<sequence length="716" mass="81621">MKQTREIKNFIYSQYLADGLRITFGVLLPPLLLSQSGHLEAGIAVSMGAITTSIPDYPGAVVHKRNAMLFSILFMMIVSLLTGLINDYPLLIVAEIFSLCFFFSMFNTFGNRAASIGTGVLIIMIINIDQNFTVKSIFEYTGLLVVGGIWYMGLSLAVSQFRPYRIAQHALGDCIHQVAVYLNLKAVFYEADFHFDDTYKKLIDQQIIVHQQQDVVREILFKNRLITKSPSNTARLLILIFVDVIDLFERTMASHYDYRTIQKNYAASGILSEFHKILSNIGKELENLGFDINANERPRPTQDFQVQLEDLKSKIDLVDNNLVLKKILVNIRNIVNRINTMYDYFSDKKLENVDLNDEKDLGRFVSAQVLDPKQFIENLSLKSGIFRHALRVAIVAVIGYSVSKLLPLGHHSYWILLTILVILKPGFSLTKQRNYQRLIGTVAGGIAGALIVYYIHDTTIRFMFLMVFMILAYSFQRLNYVVSVLFMTPYVLIMFSFIGLGNLSLVQERILDTFIGSFIALIASYFLFPSWEYPQLKSFMRKLLIANYQYLTKVAEGLAGKELNITEYKLIRKELYVSSANLASAYQRMLSEPKSKQIKVREASKFIVLNHMLSSYNATLVATMRSDRPVKINNGHVKLIKRALYQLCEGISQLKDKEEDFMETDVSIQEPTIQPDVENRDSKLITEQLGFIEKSAGDILKTTKRITEDQAFSERG</sequence>
<dbReference type="Proteomes" id="UP000014174">
    <property type="component" value="Unassembled WGS sequence"/>
</dbReference>
<keyword evidence="4 7" id="KW-1133">Transmembrane helix</keyword>
<keyword evidence="11" id="KW-1185">Reference proteome</keyword>
<dbReference type="AlphaFoldDB" id="R9GV26"/>
<evidence type="ECO:0000256" key="6">
    <source>
        <dbReference type="ARBA" id="ARBA00043993"/>
    </source>
</evidence>
<comment type="subcellular location">
    <subcellularLocation>
        <location evidence="1">Cell membrane</location>
        <topology evidence="1">Multi-pass membrane protein</topology>
    </subcellularLocation>
</comment>
<feature type="domain" description="Integral membrane protein YccS N-terminal" evidence="8">
    <location>
        <begin position="69"/>
        <end position="341"/>
    </location>
</feature>
<dbReference type="GO" id="GO:0005886">
    <property type="term" value="C:plasma membrane"/>
    <property type="evidence" value="ECO:0007669"/>
    <property type="project" value="UniProtKB-SubCell"/>
</dbReference>